<evidence type="ECO:0000313" key="2">
    <source>
        <dbReference type="EMBL" id="PRZ18552.1"/>
    </source>
</evidence>
<sequence>MSLSLFAYQIAIAFTFVASIVLGFFDVTGVEVEGFFRNFMCRAFPNSFGC</sequence>
<name>A0A2T0YSS9_9MICC</name>
<dbReference type="Proteomes" id="UP000238217">
    <property type="component" value="Unassembled WGS sequence"/>
</dbReference>
<dbReference type="AlphaFoldDB" id="A0A2T0YSS9"/>
<comment type="caution">
    <text evidence="2">The sequence shown here is derived from an EMBL/GenBank/DDBJ whole genome shotgun (WGS) entry which is preliminary data.</text>
</comment>
<keyword evidence="1" id="KW-1133">Transmembrane helix</keyword>
<evidence type="ECO:0000313" key="3">
    <source>
        <dbReference type="Proteomes" id="UP000238217"/>
    </source>
</evidence>
<proteinExistence type="predicted"/>
<keyword evidence="3" id="KW-1185">Reference proteome</keyword>
<organism evidence="2 3">
    <name type="scientific">Nesterenkonia sandarakina</name>
    <dbReference type="NCBI Taxonomy" id="272918"/>
    <lineage>
        <taxon>Bacteria</taxon>
        <taxon>Bacillati</taxon>
        <taxon>Actinomycetota</taxon>
        <taxon>Actinomycetes</taxon>
        <taxon>Micrococcales</taxon>
        <taxon>Micrococcaceae</taxon>
        <taxon>Nesterenkonia</taxon>
    </lineage>
</organism>
<accession>A0A2T0YSS9</accession>
<keyword evidence="1" id="KW-0812">Transmembrane</keyword>
<keyword evidence="1" id="KW-0472">Membrane</keyword>
<feature type="transmembrane region" description="Helical" evidence="1">
    <location>
        <begin position="6"/>
        <end position="27"/>
    </location>
</feature>
<dbReference type="EMBL" id="PVTY01000002">
    <property type="protein sequence ID" value="PRZ18552.1"/>
    <property type="molecule type" value="Genomic_DNA"/>
</dbReference>
<protein>
    <submittedName>
        <fullName evidence="2">Uncharacterized protein</fullName>
    </submittedName>
</protein>
<gene>
    <name evidence="2" type="ORF">BCL67_102219</name>
</gene>
<evidence type="ECO:0000256" key="1">
    <source>
        <dbReference type="SAM" id="Phobius"/>
    </source>
</evidence>
<reference evidence="2 3" key="1">
    <citation type="submission" date="2018-03" db="EMBL/GenBank/DDBJ databases">
        <title>Comparative analysis of microorganisms from saline springs in Andes Mountain Range, Colombia.</title>
        <authorList>
            <person name="Rubin E."/>
        </authorList>
    </citation>
    <scope>NUCLEOTIDE SEQUENCE [LARGE SCALE GENOMIC DNA]</scope>
    <source>
        <strain evidence="2 3">CG 35</strain>
    </source>
</reference>